<dbReference type="Proteomes" id="UP000799324">
    <property type="component" value="Unassembled WGS sequence"/>
</dbReference>
<dbReference type="AlphaFoldDB" id="A0A6A6TSF4"/>
<keyword evidence="2" id="KW-0812">Transmembrane</keyword>
<organism evidence="3 4">
    <name type="scientific">Lophiostoma macrostomum CBS 122681</name>
    <dbReference type="NCBI Taxonomy" id="1314788"/>
    <lineage>
        <taxon>Eukaryota</taxon>
        <taxon>Fungi</taxon>
        <taxon>Dikarya</taxon>
        <taxon>Ascomycota</taxon>
        <taxon>Pezizomycotina</taxon>
        <taxon>Dothideomycetes</taxon>
        <taxon>Pleosporomycetidae</taxon>
        <taxon>Pleosporales</taxon>
        <taxon>Lophiostomataceae</taxon>
        <taxon>Lophiostoma</taxon>
    </lineage>
</organism>
<keyword evidence="2" id="KW-1133">Transmembrane helix</keyword>
<keyword evidence="4" id="KW-1185">Reference proteome</keyword>
<reference evidence="3" key="1">
    <citation type="journal article" date="2020" name="Stud. Mycol.">
        <title>101 Dothideomycetes genomes: a test case for predicting lifestyles and emergence of pathogens.</title>
        <authorList>
            <person name="Haridas S."/>
            <person name="Albert R."/>
            <person name="Binder M."/>
            <person name="Bloem J."/>
            <person name="Labutti K."/>
            <person name="Salamov A."/>
            <person name="Andreopoulos B."/>
            <person name="Baker S."/>
            <person name="Barry K."/>
            <person name="Bills G."/>
            <person name="Bluhm B."/>
            <person name="Cannon C."/>
            <person name="Castanera R."/>
            <person name="Culley D."/>
            <person name="Daum C."/>
            <person name="Ezra D."/>
            <person name="Gonzalez J."/>
            <person name="Henrissat B."/>
            <person name="Kuo A."/>
            <person name="Liang C."/>
            <person name="Lipzen A."/>
            <person name="Lutzoni F."/>
            <person name="Magnuson J."/>
            <person name="Mondo S."/>
            <person name="Nolan M."/>
            <person name="Ohm R."/>
            <person name="Pangilinan J."/>
            <person name="Park H.-J."/>
            <person name="Ramirez L."/>
            <person name="Alfaro M."/>
            <person name="Sun H."/>
            <person name="Tritt A."/>
            <person name="Yoshinaga Y."/>
            <person name="Zwiers L.-H."/>
            <person name="Turgeon B."/>
            <person name="Goodwin S."/>
            <person name="Spatafora J."/>
            <person name="Crous P."/>
            <person name="Grigoriev I."/>
        </authorList>
    </citation>
    <scope>NUCLEOTIDE SEQUENCE</scope>
    <source>
        <strain evidence="3">CBS 122681</strain>
    </source>
</reference>
<dbReference type="PANTHER" id="PTHR37577:SF1">
    <property type="entry name" value="INTEGRAL MEMBRANE PROTEIN"/>
    <property type="match status" value="1"/>
</dbReference>
<accession>A0A6A6TSF4</accession>
<feature type="transmembrane region" description="Helical" evidence="2">
    <location>
        <begin position="207"/>
        <end position="225"/>
    </location>
</feature>
<feature type="compositionally biased region" description="Low complexity" evidence="1">
    <location>
        <begin position="624"/>
        <end position="636"/>
    </location>
</feature>
<feature type="transmembrane region" description="Helical" evidence="2">
    <location>
        <begin position="70"/>
        <end position="92"/>
    </location>
</feature>
<feature type="transmembrane region" description="Helical" evidence="2">
    <location>
        <begin position="267"/>
        <end position="288"/>
    </location>
</feature>
<dbReference type="PANTHER" id="PTHR37577">
    <property type="entry name" value="INTEGRAL MEMBRANE PROTEIN"/>
    <property type="match status" value="1"/>
</dbReference>
<evidence type="ECO:0000256" key="1">
    <source>
        <dbReference type="SAM" id="MobiDB-lite"/>
    </source>
</evidence>
<dbReference type="InterPro" id="IPR053018">
    <property type="entry name" value="Elsinochrome_Biosynth-Asso"/>
</dbReference>
<feature type="compositionally biased region" description="Low complexity" evidence="1">
    <location>
        <begin position="591"/>
        <end position="611"/>
    </location>
</feature>
<protein>
    <submittedName>
        <fullName evidence="3">Uncharacterized protein</fullName>
    </submittedName>
</protein>
<proteinExistence type="predicted"/>
<feature type="region of interest" description="Disordered" evidence="1">
    <location>
        <begin position="555"/>
        <end position="636"/>
    </location>
</feature>
<evidence type="ECO:0000256" key="2">
    <source>
        <dbReference type="SAM" id="Phobius"/>
    </source>
</evidence>
<feature type="transmembrane region" description="Helical" evidence="2">
    <location>
        <begin position="657"/>
        <end position="681"/>
    </location>
</feature>
<dbReference type="EMBL" id="MU004289">
    <property type="protein sequence ID" value="KAF2662386.1"/>
    <property type="molecule type" value="Genomic_DNA"/>
</dbReference>
<feature type="transmembrane region" description="Helical" evidence="2">
    <location>
        <begin position="325"/>
        <end position="346"/>
    </location>
</feature>
<feature type="transmembrane region" description="Helical" evidence="2">
    <location>
        <begin position="174"/>
        <end position="195"/>
    </location>
</feature>
<sequence length="825" mass="91263">MLSDVHHDRPHHHRSSSIDNLFKLNPHWKPQAKMVEFDAHCHKPNCDWILLGNLTSRITDVPPLNPNPELSGIGVILGFSITAYLTLALLVLHYVTVHEYHRTNGRGKEYSNPIDRGVITFIRQRVFAWSPTRRFVYAMEKAVLILSDAQLVTGLAILISGYSQLDCGISAYHWQIMVYLAWFSSFSFLSAMTFLEGYFMTNNPLRILRVFFMVVLASFLIVALLPTGSDNWLNMSGNGFYPSLPAQCYFKQIEKPTYNPYGGPKTWSMAISVLVVAFSYIHNGIRLFDPTAEFSRRWFRSFPGWYVKQILRMLEDRATAPGLRAATWSVPYLLVFAAFASARALYDIAESMLLEIIWLTFAMAWGTIKLWDTRSSAVFDPVGNDVGANEAVLEEDFWSFGQTLPLVLLLLPILSMVQTYLDNDAKAQDALVSAEKARQRSLREDPSFQQPEELTSVYIGGQSEKTLREERTSRSSAGPAPYSSVIDFAQPKIDTSLNAPLDPRNSTSCSIRRCNHHPSPISPIAFSSIDFSALSTEAGNCTSCSIRRCNHHPSVPVSPISPIEYSTTDFKPIPNDRSISTSASTRRRASIRTTSITLADLSPTTTNTSPSPSTPPSSSPPQSVPTSTSTSTSTSTISLPRYPYAPFTGQPWYTDHIILLIFQILWLVIFALYLLTLVSNFMGLSVFLRNRLFLTWGLAIIPAASLVHLAGWYGAGELARAVGVSGWLMGSGSGTESGSEAETATGSGVGGDWDGNGNVGGAQSGAQTQTQTRKPRQDQTLWIMVKEMSVGQWVCLCLRTLFVMGLLVGTFFISLEAAGPEPLQM</sequence>
<feature type="region of interest" description="Disordered" evidence="1">
    <location>
        <begin position="453"/>
        <end position="484"/>
    </location>
</feature>
<dbReference type="OrthoDB" id="5427664at2759"/>
<name>A0A6A6TSF4_9PLEO</name>
<evidence type="ECO:0000313" key="4">
    <source>
        <dbReference type="Proteomes" id="UP000799324"/>
    </source>
</evidence>
<feature type="transmembrane region" description="Helical" evidence="2">
    <location>
        <begin position="793"/>
        <end position="815"/>
    </location>
</feature>
<keyword evidence="2" id="KW-0472">Membrane</keyword>
<feature type="compositionally biased region" description="Pro residues" evidence="1">
    <location>
        <begin position="612"/>
        <end position="623"/>
    </location>
</feature>
<feature type="transmembrane region" description="Helical" evidence="2">
    <location>
        <begin position="352"/>
        <end position="371"/>
    </location>
</feature>
<feature type="transmembrane region" description="Helical" evidence="2">
    <location>
        <begin position="693"/>
        <end position="715"/>
    </location>
</feature>
<feature type="transmembrane region" description="Helical" evidence="2">
    <location>
        <begin position="142"/>
        <end position="162"/>
    </location>
</feature>
<evidence type="ECO:0000313" key="3">
    <source>
        <dbReference type="EMBL" id="KAF2662386.1"/>
    </source>
</evidence>
<gene>
    <name evidence="3" type="ORF">K491DRAFT_709756</name>
</gene>